<comment type="caution">
    <text evidence="2">The sequence shown here is derived from an EMBL/GenBank/DDBJ whole genome shotgun (WGS) entry which is preliminary data.</text>
</comment>
<dbReference type="GO" id="GO:0005975">
    <property type="term" value="P:carbohydrate metabolic process"/>
    <property type="evidence" value="ECO:0007669"/>
    <property type="project" value="InterPro"/>
</dbReference>
<proteinExistence type="predicted"/>
<gene>
    <name evidence="2" type="ORF">A2870_00510</name>
</gene>
<dbReference type="Proteomes" id="UP000179102">
    <property type="component" value="Unassembled WGS sequence"/>
</dbReference>
<dbReference type="InterPro" id="IPR012341">
    <property type="entry name" value="6hp_glycosidase-like_sf"/>
</dbReference>
<feature type="domain" description="Glycogen debranching enzyme C-terminal" evidence="1">
    <location>
        <begin position="129"/>
        <end position="393"/>
    </location>
</feature>
<protein>
    <recommendedName>
        <fullName evidence="1">Glycogen debranching enzyme C-terminal domain-containing protein</fullName>
    </recommendedName>
</protein>
<evidence type="ECO:0000313" key="3">
    <source>
        <dbReference type="Proteomes" id="UP000179102"/>
    </source>
</evidence>
<dbReference type="AlphaFoldDB" id="A0A1F5G875"/>
<organism evidence="2 3">
    <name type="scientific">Candidatus Curtissbacteria bacterium RIFCSPHIGHO2_01_FULL_41_11</name>
    <dbReference type="NCBI Taxonomy" id="1797711"/>
    <lineage>
        <taxon>Bacteria</taxon>
        <taxon>Candidatus Curtissiibacteriota</taxon>
    </lineage>
</organism>
<sequence>MIAAETVEVIRATAEEDKYKVEDSQGCFRASGGPETDFDAIFGRDGLISIKSRLHSARRSPDQLELFNPVRKTLLTLALFQGKEINPARDEEPGKIPHELRFPDSEKNIEILERMKGEGWPVVKDLHYFGSVDSTPLFVDATCEYFLETEDLEFFRKLEPNVRAAICHMEEFGDMLGDGYIRFSARNRNALLNQGWMDSFDSLEIEPGVRPKEPIALVEVQAYAYSAYVNAGEAYRRIGDYGLSKELFQKAGLIKSRFNDDFWMEDEQYFACALDVDNKQVREIRSNPGHAILTGIIGHEKLPKIVDRLMQPDMFTPHGIRTLSRLSKFFSYTPPKGYHNGSIWPHDNGFIYLGLKKMGFLKEAIAVRDALLSAQHSLLRDFNIRNPELYTADFDDNLLPYDTAQHPQTWVREINAIWTNPREQEELLTAS</sequence>
<dbReference type="EMBL" id="MFAZ01000005">
    <property type="protein sequence ID" value="OGD88056.1"/>
    <property type="molecule type" value="Genomic_DNA"/>
</dbReference>
<dbReference type="STRING" id="1797711.A2870_00510"/>
<dbReference type="Gene3D" id="1.50.10.10">
    <property type="match status" value="1"/>
</dbReference>
<dbReference type="InterPro" id="IPR008928">
    <property type="entry name" value="6-hairpin_glycosidase_sf"/>
</dbReference>
<dbReference type="InterPro" id="IPR032790">
    <property type="entry name" value="GDE_C"/>
</dbReference>
<name>A0A1F5G875_9BACT</name>
<evidence type="ECO:0000259" key="1">
    <source>
        <dbReference type="Pfam" id="PF06202"/>
    </source>
</evidence>
<accession>A0A1F5G875</accession>
<dbReference type="SUPFAM" id="SSF48208">
    <property type="entry name" value="Six-hairpin glycosidases"/>
    <property type="match status" value="1"/>
</dbReference>
<dbReference type="Pfam" id="PF06202">
    <property type="entry name" value="GDE_C"/>
    <property type="match status" value="1"/>
</dbReference>
<reference evidence="2 3" key="1">
    <citation type="journal article" date="2016" name="Nat. Commun.">
        <title>Thousands of microbial genomes shed light on interconnected biogeochemical processes in an aquifer system.</title>
        <authorList>
            <person name="Anantharaman K."/>
            <person name="Brown C.T."/>
            <person name="Hug L.A."/>
            <person name="Sharon I."/>
            <person name="Castelle C.J."/>
            <person name="Probst A.J."/>
            <person name="Thomas B.C."/>
            <person name="Singh A."/>
            <person name="Wilkins M.J."/>
            <person name="Karaoz U."/>
            <person name="Brodie E.L."/>
            <person name="Williams K.H."/>
            <person name="Hubbard S.S."/>
            <person name="Banfield J.F."/>
        </authorList>
    </citation>
    <scope>NUCLEOTIDE SEQUENCE [LARGE SCALE GENOMIC DNA]</scope>
</reference>
<evidence type="ECO:0000313" key="2">
    <source>
        <dbReference type="EMBL" id="OGD88056.1"/>
    </source>
</evidence>